<evidence type="ECO:0000313" key="4">
    <source>
        <dbReference type="Proteomes" id="UP000314986"/>
    </source>
</evidence>
<evidence type="ECO:0000313" key="2">
    <source>
        <dbReference type="EMBL" id="AFP04649.1"/>
    </source>
</evidence>
<dbReference type="SUPFAM" id="SSF51735">
    <property type="entry name" value="NAD(P)-binding Rossmann-fold domains"/>
    <property type="match status" value="1"/>
</dbReference>
<dbReference type="CDD" id="cd05244">
    <property type="entry name" value="BVR-B_like_SDR_a"/>
    <property type="match status" value="1"/>
</dbReference>
<reference evidence="2 4" key="3">
    <citation type="journal article" date="2014" name="Nature">
        <title>Elephant shark genome provides unique insights into gnathostome evolution.</title>
        <authorList>
            <consortium name="International Elephant Shark Genome Sequencing Consortium"/>
            <person name="Venkatesh B."/>
            <person name="Lee A.P."/>
            <person name="Ravi V."/>
            <person name="Maurya A.K."/>
            <person name="Lian M.M."/>
            <person name="Swann J.B."/>
            <person name="Ohta Y."/>
            <person name="Flajnik M.F."/>
            <person name="Sutoh Y."/>
            <person name="Kasahara M."/>
            <person name="Hoon S."/>
            <person name="Gangu V."/>
            <person name="Roy S.W."/>
            <person name="Irimia M."/>
            <person name="Korzh V."/>
            <person name="Kondrychyn I."/>
            <person name="Lim Z.W."/>
            <person name="Tay B.H."/>
            <person name="Tohari S."/>
            <person name="Kong K.W."/>
            <person name="Ho S."/>
            <person name="Lorente-Galdos B."/>
            <person name="Quilez J."/>
            <person name="Marques-Bonet T."/>
            <person name="Raney B.J."/>
            <person name="Ingham P.W."/>
            <person name="Tay A."/>
            <person name="Hillier L.W."/>
            <person name="Minx P."/>
            <person name="Boehm T."/>
            <person name="Wilson R.K."/>
            <person name="Brenner S."/>
            <person name="Warren W.C."/>
        </authorList>
    </citation>
    <scope>NUCLEOTIDE SEQUENCE</scope>
    <source>
        <tissue evidence="2">Gills</tissue>
    </source>
</reference>
<dbReference type="EMBL" id="JW872131">
    <property type="protein sequence ID" value="AFP04649.1"/>
    <property type="molecule type" value="mRNA"/>
</dbReference>
<dbReference type="Proteomes" id="UP000314986">
    <property type="component" value="Unassembled WGS sequence"/>
</dbReference>
<reference evidence="4" key="2">
    <citation type="journal article" date="2007" name="PLoS Biol.">
        <title>Survey sequencing and comparative analysis of the elephant shark (Callorhinchus milii) genome.</title>
        <authorList>
            <person name="Venkatesh B."/>
            <person name="Kirkness E.F."/>
            <person name="Loh Y.H."/>
            <person name="Halpern A.L."/>
            <person name="Lee A.P."/>
            <person name="Johnson J."/>
            <person name="Dandona N."/>
            <person name="Viswanathan L.D."/>
            <person name="Tay A."/>
            <person name="Venter J.C."/>
            <person name="Strausberg R.L."/>
            <person name="Brenner S."/>
        </authorList>
    </citation>
    <scope>NUCLEOTIDE SEQUENCE [LARGE SCALE GENOMIC DNA]</scope>
</reference>
<dbReference type="STRING" id="7868.ENSCMIP00000013290"/>
<keyword evidence="4" id="KW-1185">Reference proteome</keyword>
<accession>V9L0A7</accession>
<name>V9L0A7_CALMI</name>
<dbReference type="PANTHER" id="PTHR43355">
    <property type="entry name" value="FLAVIN REDUCTASE (NADPH)"/>
    <property type="match status" value="1"/>
</dbReference>
<dbReference type="PANTHER" id="PTHR43355:SF2">
    <property type="entry name" value="FLAVIN REDUCTASE (NADPH)"/>
    <property type="match status" value="1"/>
</dbReference>
<dbReference type="Ensembl" id="ENSCMIT00000013582.1">
    <property type="protein sequence ID" value="ENSCMIP00000013290.1"/>
    <property type="gene ID" value="ENSCMIG00000006680.1"/>
</dbReference>
<dbReference type="GO" id="GO:0042602">
    <property type="term" value="F:riboflavin reductase (NADPH) activity"/>
    <property type="evidence" value="ECO:0007669"/>
    <property type="project" value="TreeGrafter"/>
</dbReference>
<dbReference type="OMA" id="APFIIKQ"/>
<dbReference type="GeneTree" id="ENSGT00390000014810"/>
<dbReference type="Gene3D" id="3.40.50.720">
    <property type="entry name" value="NAD(P)-binding Rossmann-like Domain"/>
    <property type="match status" value="1"/>
</dbReference>
<dbReference type="KEGG" id="cmk:103180861"/>
<dbReference type="Pfam" id="PF13460">
    <property type="entry name" value="NAD_binding_10"/>
    <property type="match status" value="1"/>
</dbReference>
<protein>
    <submittedName>
        <fullName evidence="3">Flavin reductase (NADPH)-like</fullName>
    </submittedName>
    <submittedName>
        <fullName evidence="2">Flavin reductase-like protein</fullName>
    </submittedName>
</protein>
<dbReference type="RefSeq" id="XP_042196201.1">
    <property type="nucleotide sequence ID" value="XM_042340267.1"/>
</dbReference>
<dbReference type="GeneID" id="103180861"/>
<evidence type="ECO:0000259" key="1">
    <source>
        <dbReference type="Pfam" id="PF13460"/>
    </source>
</evidence>
<feature type="domain" description="NAD(P)-binding" evidence="1">
    <location>
        <begin position="7"/>
        <end position="206"/>
    </location>
</feature>
<sequence>MKLSVLGATGQTGQFLVRQALEQGHMVTAIVRTPSKLTVQHDNLKVVEANIFSEDSLVEHFKEQDAVLSCLGFPLSIFSRATGYTDSMKAVVVAMRQAKVNRMITMTSWYTKPESARKASLFVQYLVVPVIHNLLINMDEMENYLSEQCDDLNWTAVKPPGLRNGPATDKEILTNDGYFVPGPDGNPLGDSVSRGDVARFMLSLLNGDLWMKKAVAMTTK</sequence>
<organism evidence="2">
    <name type="scientific">Callorhinchus milii</name>
    <name type="common">Ghost shark</name>
    <dbReference type="NCBI Taxonomy" id="7868"/>
    <lineage>
        <taxon>Eukaryota</taxon>
        <taxon>Metazoa</taxon>
        <taxon>Chordata</taxon>
        <taxon>Craniata</taxon>
        <taxon>Vertebrata</taxon>
        <taxon>Chondrichthyes</taxon>
        <taxon>Holocephali</taxon>
        <taxon>Chimaeriformes</taxon>
        <taxon>Callorhinchidae</taxon>
        <taxon>Callorhinchus</taxon>
    </lineage>
</organism>
<dbReference type="InterPro" id="IPR016040">
    <property type="entry name" value="NAD(P)-bd_dom"/>
</dbReference>
<dbReference type="InterPro" id="IPR051606">
    <property type="entry name" value="Polyketide_Oxido-like"/>
</dbReference>
<dbReference type="AlphaFoldDB" id="V9L0A7"/>
<dbReference type="RefSeq" id="XP_007895120.1">
    <property type="nucleotide sequence ID" value="XM_007896929.2"/>
</dbReference>
<proteinExistence type="evidence at transcript level"/>
<evidence type="ECO:0000313" key="3">
    <source>
        <dbReference type="Ensembl" id="ENSCMIP00000013290.1"/>
    </source>
</evidence>
<dbReference type="GO" id="GO:0004074">
    <property type="term" value="F:biliverdin reductase [NAD(P)H] activity"/>
    <property type="evidence" value="ECO:0007669"/>
    <property type="project" value="TreeGrafter"/>
</dbReference>
<gene>
    <name evidence="3" type="primary">LOC103180861</name>
</gene>
<dbReference type="InterPro" id="IPR036291">
    <property type="entry name" value="NAD(P)-bd_dom_sf"/>
</dbReference>
<reference evidence="3" key="4">
    <citation type="submission" date="2025-05" db="UniProtKB">
        <authorList>
            <consortium name="Ensembl"/>
        </authorList>
    </citation>
    <scope>IDENTIFICATION</scope>
</reference>
<reference evidence="4" key="1">
    <citation type="journal article" date="2006" name="Science">
        <title>Ancient noncoding elements conserved in the human genome.</title>
        <authorList>
            <person name="Venkatesh B."/>
            <person name="Kirkness E.F."/>
            <person name="Loh Y.H."/>
            <person name="Halpern A.L."/>
            <person name="Lee A.P."/>
            <person name="Johnson J."/>
            <person name="Dandona N."/>
            <person name="Viswanathan L.D."/>
            <person name="Tay A."/>
            <person name="Venter J.C."/>
            <person name="Strausberg R.L."/>
            <person name="Brenner S."/>
        </authorList>
    </citation>
    <scope>NUCLEOTIDE SEQUENCE [LARGE SCALE GENOMIC DNA]</scope>
</reference>
<dbReference type="OrthoDB" id="419598at2759"/>
<dbReference type="RefSeq" id="XP_042196194.1">
    <property type="nucleotide sequence ID" value="XM_042340260.1"/>
</dbReference>